<sequence>MPQDLQEKTLIAQSQRMMPPPLPKQLPPNSHNMNDASVEVRSGRPRVDARARAQLLPRYWPRITDQELQQMSSDSNSVITPLFEKILSASDAGRIGRLVLPKKCAEVEVGT</sequence>
<evidence type="ECO:0000256" key="2">
    <source>
        <dbReference type="ARBA" id="ARBA00023015"/>
    </source>
</evidence>
<protein>
    <submittedName>
        <fullName evidence="7">Uncharacterized protein</fullName>
    </submittedName>
</protein>
<dbReference type="GO" id="GO:0003677">
    <property type="term" value="F:DNA binding"/>
    <property type="evidence" value="ECO:0007669"/>
    <property type="project" value="UniProtKB-KW"/>
</dbReference>
<keyword evidence="3" id="KW-0238">DNA-binding</keyword>
<keyword evidence="8" id="KW-1185">Reference proteome</keyword>
<dbReference type="InterPro" id="IPR015300">
    <property type="entry name" value="DNA-bd_pseudobarrel_sf"/>
</dbReference>
<reference evidence="8" key="1">
    <citation type="journal article" date="2017" name="Nat. Commun.">
        <title>The asparagus genome sheds light on the origin and evolution of a young Y chromosome.</title>
        <authorList>
            <person name="Harkess A."/>
            <person name="Zhou J."/>
            <person name="Xu C."/>
            <person name="Bowers J.E."/>
            <person name="Van der Hulst R."/>
            <person name="Ayyampalayam S."/>
            <person name="Mercati F."/>
            <person name="Riccardi P."/>
            <person name="McKain M.R."/>
            <person name="Kakrana A."/>
            <person name="Tang H."/>
            <person name="Ray J."/>
            <person name="Groenendijk J."/>
            <person name="Arikit S."/>
            <person name="Mathioni S.M."/>
            <person name="Nakano M."/>
            <person name="Shan H."/>
            <person name="Telgmann-Rauber A."/>
            <person name="Kanno A."/>
            <person name="Yue Z."/>
            <person name="Chen H."/>
            <person name="Li W."/>
            <person name="Chen Y."/>
            <person name="Xu X."/>
            <person name="Zhang Y."/>
            <person name="Luo S."/>
            <person name="Chen H."/>
            <person name="Gao J."/>
            <person name="Mao Z."/>
            <person name="Pires J.C."/>
            <person name="Luo M."/>
            <person name="Kudrna D."/>
            <person name="Wing R.A."/>
            <person name="Meyers B.C."/>
            <person name="Yi K."/>
            <person name="Kong H."/>
            <person name="Lavrijsen P."/>
            <person name="Sunseri F."/>
            <person name="Falavigna A."/>
            <person name="Ye Y."/>
            <person name="Leebens-Mack J.H."/>
            <person name="Chen G."/>
        </authorList>
    </citation>
    <scope>NUCLEOTIDE SEQUENCE [LARGE SCALE GENOMIC DNA]</scope>
    <source>
        <strain evidence="8">cv. DH0086</strain>
    </source>
</reference>
<evidence type="ECO:0000256" key="3">
    <source>
        <dbReference type="ARBA" id="ARBA00023125"/>
    </source>
</evidence>
<dbReference type="AlphaFoldDB" id="A0A5P1ESR6"/>
<accession>A0A5P1ESR6</accession>
<dbReference type="PANTHER" id="PTHR46245:SF10">
    <property type="entry name" value="B3 DOMAIN-CONTAINING TRANSCRIPTION FACTOR VAL3"/>
    <property type="match status" value="1"/>
</dbReference>
<evidence type="ECO:0000256" key="5">
    <source>
        <dbReference type="ARBA" id="ARBA00023242"/>
    </source>
</evidence>
<dbReference type="PANTHER" id="PTHR46245">
    <property type="entry name" value="B3 DOMAIN-CONTAINING PROTEIN OS07G0563300"/>
    <property type="match status" value="1"/>
</dbReference>
<keyword evidence="2" id="KW-0805">Transcription regulation</keyword>
<dbReference type="Proteomes" id="UP000243459">
    <property type="component" value="Chromosome 5"/>
</dbReference>
<gene>
    <name evidence="7" type="ORF">A4U43_C05F3480</name>
</gene>
<keyword evidence="5" id="KW-0539">Nucleus</keyword>
<evidence type="ECO:0000313" key="7">
    <source>
        <dbReference type="EMBL" id="ONK67759.1"/>
    </source>
</evidence>
<dbReference type="EMBL" id="CM007385">
    <property type="protein sequence ID" value="ONK67759.1"/>
    <property type="molecule type" value="Genomic_DNA"/>
</dbReference>
<evidence type="ECO:0000256" key="6">
    <source>
        <dbReference type="SAM" id="MobiDB-lite"/>
    </source>
</evidence>
<dbReference type="Gramene" id="ONK67759">
    <property type="protein sequence ID" value="ONK67759"/>
    <property type="gene ID" value="A4U43_C05F3480"/>
</dbReference>
<feature type="region of interest" description="Disordered" evidence="6">
    <location>
        <begin position="1"/>
        <end position="46"/>
    </location>
</feature>
<evidence type="ECO:0000313" key="8">
    <source>
        <dbReference type="Proteomes" id="UP000243459"/>
    </source>
</evidence>
<evidence type="ECO:0000256" key="1">
    <source>
        <dbReference type="ARBA" id="ARBA00004123"/>
    </source>
</evidence>
<organism evidence="7 8">
    <name type="scientific">Asparagus officinalis</name>
    <name type="common">Garden asparagus</name>
    <dbReference type="NCBI Taxonomy" id="4686"/>
    <lineage>
        <taxon>Eukaryota</taxon>
        <taxon>Viridiplantae</taxon>
        <taxon>Streptophyta</taxon>
        <taxon>Embryophyta</taxon>
        <taxon>Tracheophyta</taxon>
        <taxon>Spermatophyta</taxon>
        <taxon>Magnoliopsida</taxon>
        <taxon>Liliopsida</taxon>
        <taxon>Asparagales</taxon>
        <taxon>Asparagaceae</taxon>
        <taxon>Asparagoideae</taxon>
        <taxon>Asparagus</taxon>
    </lineage>
</organism>
<name>A0A5P1ESR6_ASPOF</name>
<dbReference type="Gene3D" id="2.40.330.10">
    <property type="entry name" value="DNA-binding pseudobarrel domain"/>
    <property type="match status" value="1"/>
</dbReference>
<proteinExistence type="predicted"/>
<evidence type="ECO:0000256" key="4">
    <source>
        <dbReference type="ARBA" id="ARBA00023163"/>
    </source>
</evidence>
<dbReference type="GO" id="GO:0005634">
    <property type="term" value="C:nucleus"/>
    <property type="evidence" value="ECO:0007669"/>
    <property type="project" value="UniProtKB-SubCell"/>
</dbReference>
<comment type="subcellular location">
    <subcellularLocation>
        <location evidence="1">Nucleus</location>
    </subcellularLocation>
</comment>
<keyword evidence="4" id="KW-0804">Transcription</keyword>